<dbReference type="PRINTS" id="PR00082">
    <property type="entry name" value="GLFDHDRGNASE"/>
</dbReference>
<dbReference type="InterPro" id="IPR006097">
    <property type="entry name" value="Glu/Leu/Phe/Val/Trp_DH_dimer"/>
</dbReference>
<evidence type="ECO:0000256" key="4">
    <source>
        <dbReference type="PIRSR" id="PIRSR000188-1"/>
    </source>
</evidence>
<keyword evidence="5" id="KW-0547">Nucleotide-binding</keyword>
<comment type="similarity">
    <text evidence="1 6">Belongs to the Glu/Leu/Phe/Val dehydrogenases family.</text>
</comment>
<dbReference type="Pfam" id="PF02812">
    <property type="entry name" value="ELFV_dehydrog_N"/>
    <property type="match status" value="1"/>
</dbReference>
<organism evidence="8 9">
    <name type="scientific">Halarsenatibacter silvermanii</name>
    <dbReference type="NCBI Taxonomy" id="321763"/>
    <lineage>
        <taxon>Bacteria</taxon>
        <taxon>Bacillati</taxon>
        <taxon>Bacillota</taxon>
        <taxon>Clostridia</taxon>
        <taxon>Halanaerobiales</taxon>
        <taxon>Halarsenatibacteraceae</taxon>
        <taxon>Halarsenatibacter</taxon>
    </lineage>
</organism>
<sequence>MSQVFNWMEEKDYEQLVFNYDKTSGLKAIICIHDTTLGPALGGTRMLQYDTEDEAIKDVMRLAEGMTYKAAAAGLNLGGGKAVIIGDAGEDKSEELWRAFGRYVQSLQGRYITAVDVNTSVDDMAIVNQETDHVVGLPSISGDPSPVTAFGVIQAMKASAEEVYGSTDLSGKTVAVQGVGSVGYYLCQNLFEAGAELVVTDIDEDKAKKVQEEFQAEAVDPEEIYGVDCDIFSPSALGGVINDETIPELRCDIVCGGANNILAEDRHSSILDDKDILYAPDYVSNAGGLINVYHEMKGYDREEALDTAAGIYDRMRKIFKISSRDNIPTHKAADIMAEERIERIKNVRCNHITR</sequence>
<keyword evidence="9" id="KW-1185">Reference proteome</keyword>
<keyword evidence="3 5" id="KW-0520">NAD</keyword>
<dbReference type="InterPro" id="IPR016211">
    <property type="entry name" value="Glu/Phe/Leu/Val/Trp_DH_bac/arc"/>
</dbReference>
<dbReference type="Gene3D" id="3.40.50.10860">
    <property type="entry name" value="Leucine Dehydrogenase, chain A, domain 1"/>
    <property type="match status" value="1"/>
</dbReference>
<dbReference type="InterPro" id="IPR046346">
    <property type="entry name" value="Aminoacid_DH-like_N_sf"/>
</dbReference>
<proteinExistence type="inferred from homology"/>
<dbReference type="SMART" id="SM00839">
    <property type="entry name" value="ELFV_dehydrog"/>
    <property type="match status" value="1"/>
</dbReference>
<dbReference type="Gene3D" id="3.40.50.720">
    <property type="entry name" value="NAD(P)-binding Rossmann-like Domain"/>
    <property type="match status" value="1"/>
</dbReference>
<evidence type="ECO:0000256" key="5">
    <source>
        <dbReference type="PIRSR" id="PIRSR000188-2"/>
    </source>
</evidence>
<dbReference type="STRING" id="321763.SAMN04488692_11344"/>
<protein>
    <submittedName>
        <fullName evidence="8">Leucine dehydrogenase</fullName>
    </submittedName>
</protein>
<dbReference type="GO" id="GO:0006520">
    <property type="term" value="P:amino acid metabolic process"/>
    <property type="evidence" value="ECO:0007669"/>
    <property type="project" value="InterPro"/>
</dbReference>
<dbReference type="EMBL" id="FNGO01000013">
    <property type="protein sequence ID" value="SDL99056.1"/>
    <property type="molecule type" value="Genomic_DNA"/>
</dbReference>
<evidence type="ECO:0000256" key="6">
    <source>
        <dbReference type="RuleBase" id="RU004417"/>
    </source>
</evidence>
<dbReference type="GO" id="GO:0016639">
    <property type="term" value="F:oxidoreductase activity, acting on the CH-NH2 group of donors, NAD or NADP as acceptor"/>
    <property type="evidence" value="ECO:0007669"/>
    <property type="project" value="InterPro"/>
</dbReference>
<evidence type="ECO:0000256" key="1">
    <source>
        <dbReference type="ARBA" id="ARBA00006382"/>
    </source>
</evidence>
<feature type="domain" description="Glutamate/phenylalanine/leucine/valine/L-tryptophan dehydrogenase C-terminal" evidence="7">
    <location>
        <begin position="142"/>
        <end position="349"/>
    </location>
</feature>
<dbReference type="PANTHER" id="PTHR42722:SF1">
    <property type="entry name" value="VALINE DEHYDROGENASE"/>
    <property type="match status" value="1"/>
</dbReference>
<dbReference type="Pfam" id="PF00208">
    <property type="entry name" value="ELFV_dehydrog"/>
    <property type="match status" value="2"/>
</dbReference>
<reference evidence="8 9" key="1">
    <citation type="submission" date="2016-10" db="EMBL/GenBank/DDBJ databases">
        <authorList>
            <person name="de Groot N.N."/>
        </authorList>
    </citation>
    <scope>NUCLEOTIDE SEQUENCE [LARGE SCALE GENOMIC DNA]</scope>
    <source>
        <strain evidence="8 9">SLAS-1</strain>
    </source>
</reference>
<dbReference type="SUPFAM" id="SSF53223">
    <property type="entry name" value="Aminoacid dehydrogenase-like, N-terminal domain"/>
    <property type="match status" value="1"/>
</dbReference>
<dbReference type="RefSeq" id="WP_089760525.1">
    <property type="nucleotide sequence ID" value="NZ_FNGO01000013.1"/>
</dbReference>
<dbReference type="InterPro" id="IPR006095">
    <property type="entry name" value="Glu/Leu/Phe/Val/Trp_DH"/>
</dbReference>
<name>A0A1G9PJQ2_9FIRM</name>
<dbReference type="InterPro" id="IPR036291">
    <property type="entry name" value="NAD(P)-bd_dom_sf"/>
</dbReference>
<dbReference type="SUPFAM" id="SSF51735">
    <property type="entry name" value="NAD(P)-binding Rossmann-fold domains"/>
    <property type="match status" value="1"/>
</dbReference>
<gene>
    <name evidence="8" type="ORF">SAMN04488692_11344</name>
</gene>
<evidence type="ECO:0000313" key="8">
    <source>
        <dbReference type="EMBL" id="SDL99056.1"/>
    </source>
</evidence>
<dbReference type="FunFam" id="3.40.50.10860:FF:000010">
    <property type="entry name" value="Leucine dehydrogenase"/>
    <property type="match status" value="1"/>
</dbReference>
<dbReference type="AlphaFoldDB" id="A0A1G9PJQ2"/>
<evidence type="ECO:0000256" key="3">
    <source>
        <dbReference type="ARBA" id="ARBA00023027"/>
    </source>
</evidence>
<dbReference type="OrthoDB" id="9803297at2"/>
<feature type="active site" description="Proton donor/acceptor" evidence="4">
    <location>
        <position position="81"/>
    </location>
</feature>
<dbReference type="Proteomes" id="UP000199476">
    <property type="component" value="Unassembled WGS sequence"/>
</dbReference>
<feature type="binding site" evidence="5">
    <location>
        <begin position="178"/>
        <end position="183"/>
    </location>
    <ligand>
        <name>NAD(+)</name>
        <dbReference type="ChEBI" id="CHEBI:57540"/>
    </ligand>
</feature>
<dbReference type="PIRSF" id="PIRSF000188">
    <property type="entry name" value="Phe_leu_dh"/>
    <property type="match status" value="1"/>
</dbReference>
<dbReference type="PANTHER" id="PTHR42722">
    <property type="entry name" value="LEUCINE DEHYDROGENASE"/>
    <property type="match status" value="1"/>
</dbReference>
<dbReference type="InterPro" id="IPR006096">
    <property type="entry name" value="Glu/Leu/Phe/Val/Trp_DH_C"/>
</dbReference>
<dbReference type="CDD" id="cd01075">
    <property type="entry name" value="NAD_bind_Leu_Phe_Val_DH"/>
    <property type="match status" value="1"/>
</dbReference>
<accession>A0A1G9PJQ2</accession>
<evidence type="ECO:0000313" key="9">
    <source>
        <dbReference type="Proteomes" id="UP000199476"/>
    </source>
</evidence>
<evidence type="ECO:0000256" key="2">
    <source>
        <dbReference type="ARBA" id="ARBA00023002"/>
    </source>
</evidence>
<keyword evidence="2 6" id="KW-0560">Oxidoreductase</keyword>
<dbReference type="GO" id="GO:0000166">
    <property type="term" value="F:nucleotide binding"/>
    <property type="evidence" value="ECO:0007669"/>
    <property type="project" value="UniProtKB-KW"/>
</dbReference>
<evidence type="ECO:0000259" key="7">
    <source>
        <dbReference type="SMART" id="SM00839"/>
    </source>
</evidence>